<feature type="compositionally biased region" description="Low complexity" evidence="1">
    <location>
        <begin position="96"/>
        <end position="109"/>
    </location>
</feature>
<feature type="region of interest" description="Disordered" evidence="1">
    <location>
        <begin position="833"/>
        <end position="914"/>
    </location>
</feature>
<feature type="compositionally biased region" description="Basic and acidic residues" evidence="1">
    <location>
        <begin position="129"/>
        <end position="145"/>
    </location>
</feature>
<reference evidence="2" key="1">
    <citation type="submission" date="2023-08" db="EMBL/GenBank/DDBJ databases">
        <authorList>
            <person name="Audoor S."/>
            <person name="Bilcke G."/>
        </authorList>
    </citation>
    <scope>NUCLEOTIDE SEQUENCE</scope>
</reference>
<evidence type="ECO:0000313" key="2">
    <source>
        <dbReference type="EMBL" id="CAJ1944441.1"/>
    </source>
</evidence>
<feature type="compositionally biased region" description="Basic residues" evidence="1">
    <location>
        <begin position="110"/>
        <end position="120"/>
    </location>
</feature>
<feature type="compositionally biased region" description="Polar residues" evidence="1">
    <location>
        <begin position="652"/>
        <end position="662"/>
    </location>
</feature>
<feature type="compositionally biased region" description="Polar residues" evidence="1">
    <location>
        <begin position="550"/>
        <end position="559"/>
    </location>
</feature>
<gene>
    <name evidence="2" type="ORF">CYCCA115_LOCUS8889</name>
</gene>
<dbReference type="EMBL" id="CAKOGP040001224">
    <property type="protein sequence ID" value="CAJ1944441.1"/>
    <property type="molecule type" value="Genomic_DNA"/>
</dbReference>
<feature type="compositionally biased region" description="Polar residues" evidence="1">
    <location>
        <begin position="735"/>
        <end position="758"/>
    </location>
</feature>
<feature type="compositionally biased region" description="Basic and acidic residues" evidence="1">
    <location>
        <begin position="591"/>
        <end position="610"/>
    </location>
</feature>
<feature type="region of interest" description="Disordered" evidence="1">
    <location>
        <begin position="591"/>
        <end position="713"/>
    </location>
</feature>
<keyword evidence="3" id="KW-1185">Reference proteome</keyword>
<feature type="compositionally biased region" description="Polar residues" evidence="1">
    <location>
        <begin position="833"/>
        <end position="844"/>
    </location>
</feature>
<feature type="region of interest" description="Disordered" evidence="1">
    <location>
        <begin position="36"/>
        <end position="212"/>
    </location>
</feature>
<name>A0AAD2CUF4_9STRA</name>
<protein>
    <submittedName>
        <fullName evidence="2">Uncharacterized protein</fullName>
    </submittedName>
</protein>
<sequence length="1217" mass="137210">MKFKPQCQDYHSEATSLWLERYPNKETEPLRIHTKLLEQEENEVSNEVYEKEVDEASNEREQEPPISNPLMDSFKSQANGSPSNARASNAKKKVSKSNLSKAEANSSTPSRHRRRKRRRDSQKSLSPTSEKKISEASLRSKDHTEVPATNMPSCEEPGLRPTVEENPLQGDPRNGQRRWLRRKLPTAASQSEPSSLEATEEISTERPSQPCVEHEAMDCDLDASQMGESRTTLVPPIRFEPQQCPQEMMECNSSLQMDLVKTIQREEDYEMQPSSDISHDETGPQDMIVEHSDAYCSSPGVDRVRRRQRRLVNAICGSTLGSKGIIVLPPKLFSIYDSPLLVSIWTNIRRSANRKRIANYAWWLDSSQASQSVMIEEIETRASFWRQPMALPYLQCLISFWWRRRAEIAFFRQFSRTISNVAMTQLDHVVSVFTLRHLSDRRQGQRPISIKLRAIPKNAKAKKDLSKLPYRYCLLDILQGNAGTFWNVSLGPSSKRRETLKRELKAIVLYNSKPQNPSLEVQQRLQFAILFAWNLANRQKEERHEEQDTVEGQCSTENQPVLPEKRKALDETGLLPPNKWTMSKLLARSKTELADSTSHHSNDLRLHETAEGSSPPDSTKKQSAKGQRQKEIGQARQTELSLLERFGLAPSTEPTGNGSNPTKGRKKRPPPPIISPEEVPQSKRGKRQARQQDISESSHLEIAPSSMQCDDPVSLHETRKATNVNDVILPEQNDKQINSPKQFSVLSPQGHQPPSCQPMSKVASCRKLDDRSEHYRNWQPKNFDLDGGSVWSFNNDNDSDIQLVTAPNAFDPESNLPSSVGSPSEGLIQNTAHQISQHQTTSRVVSDKKQRKRARKAAKKKKKKESKRKSGKRKKKKQSHGDLFEQSLPESVLQSLEEDATEEVRPCVKENGPTTTHQVTATAQFGMEIGSPDQPIVIDDTEDSALTSLPPQTVRPPLVLLCSEDFLEKWGDYAARLVSGDWQHQVSSRRTNGTSSGRRFCFVDTKLVDTCGVDIELPDRGGIVVSALSSWFNDDGFESLIMRIIGLISSTRFRHLSIFLCADIDQDDATIDRISTIQSAVLHQGEGLTTATSFTLVSPNTLAASIGQSICKLDAAWGLEEAESWLLDDRTFERLLFLVRLVPTLTVTSILQCLMSSPVATGSTEDKSRLWFQSVFQDDRERKRMKSFDPKVLHPAVITQLSFALGINIGDKTVFQS</sequence>
<feature type="compositionally biased region" description="Polar residues" evidence="1">
    <location>
        <begin position="187"/>
        <end position="197"/>
    </location>
</feature>
<feature type="region of interest" description="Disordered" evidence="1">
    <location>
        <begin position="730"/>
        <end position="760"/>
    </location>
</feature>
<proteinExistence type="predicted"/>
<accession>A0AAD2CUF4</accession>
<feature type="compositionally biased region" description="Basic residues" evidence="1">
    <location>
        <begin position="849"/>
        <end position="878"/>
    </location>
</feature>
<evidence type="ECO:0000313" key="3">
    <source>
        <dbReference type="Proteomes" id="UP001295423"/>
    </source>
</evidence>
<feature type="compositionally biased region" description="Basic residues" evidence="1">
    <location>
        <begin position="175"/>
        <end position="184"/>
    </location>
</feature>
<comment type="caution">
    <text evidence="2">The sequence shown here is derived from an EMBL/GenBank/DDBJ whole genome shotgun (WGS) entry which is preliminary data.</text>
</comment>
<feature type="region of interest" description="Disordered" evidence="1">
    <location>
        <begin position="542"/>
        <end position="563"/>
    </location>
</feature>
<organism evidence="2 3">
    <name type="scientific">Cylindrotheca closterium</name>
    <dbReference type="NCBI Taxonomy" id="2856"/>
    <lineage>
        <taxon>Eukaryota</taxon>
        <taxon>Sar</taxon>
        <taxon>Stramenopiles</taxon>
        <taxon>Ochrophyta</taxon>
        <taxon>Bacillariophyta</taxon>
        <taxon>Bacillariophyceae</taxon>
        <taxon>Bacillariophycidae</taxon>
        <taxon>Bacillariales</taxon>
        <taxon>Bacillariaceae</taxon>
        <taxon>Cylindrotheca</taxon>
    </lineage>
</organism>
<evidence type="ECO:0000256" key="1">
    <source>
        <dbReference type="SAM" id="MobiDB-lite"/>
    </source>
</evidence>
<dbReference type="AlphaFoldDB" id="A0AAD2CUF4"/>
<dbReference type="Proteomes" id="UP001295423">
    <property type="component" value="Unassembled WGS sequence"/>
</dbReference>